<dbReference type="RefSeq" id="WP_022515713.1">
    <property type="nucleotide sequence ID" value="NZ_JACOQH010000006.1"/>
</dbReference>
<evidence type="ECO:0000313" key="2">
    <source>
        <dbReference type="Proteomes" id="UP000621540"/>
    </source>
</evidence>
<reference evidence="1 2" key="1">
    <citation type="submission" date="2020-08" db="EMBL/GenBank/DDBJ databases">
        <title>Genome public.</title>
        <authorList>
            <person name="Liu C."/>
            <person name="Sun Q."/>
        </authorList>
    </citation>
    <scope>NUCLEOTIDE SEQUENCE [LARGE SCALE GENOMIC DNA]</scope>
    <source>
        <strain evidence="1 2">BX0805</strain>
    </source>
</reference>
<dbReference type="Proteomes" id="UP000621540">
    <property type="component" value="Unassembled WGS sequence"/>
</dbReference>
<gene>
    <name evidence="1" type="ORF">H8Z76_09725</name>
</gene>
<dbReference type="EMBL" id="JACOQH010000006">
    <property type="protein sequence ID" value="MBC5754284.1"/>
    <property type="molecule type" value="Genomic_DNA"/>
</dbReference>
<name>A0ABR7IBE9_9FIRM</name>
<accession>A0ABR7IBE9</accession>
<proteinExistence type="predicted"/>
<sequence>MAGYLIKDTTKEEREQIVAESLGNIEAACDGCMSGLAEMYQDYIDGKKELREINMEFNARYVKDDDMPGRRSCVMQ</sequence>
<evidence type="ECO:0000313" key="1">
    <source>
        <dbReference type="EMBL" id="MBC5754284.1"/>
    </source>
</evidence>
<comment type="caution">
    <text evidence="1">The sequence shown here is derived from an EMBL/GenBank/DDBJ whole genome shotgun (WGS) entry which is preliminary data.</text>
</comment>
<protein>
    <submittedName>
        <fullName evidence="1">Purine biosynthesis protein PurH</fullName>
    </submittedName>
</protein>
<organism evidence="1 2">
    <name type="scientific">Roseburia yibonii</name>
    <dbReference type="NCBI Taxonomy" id="2763063"/>
    <lineage>
        <taxon>Bacteria</taxon>
        <taxon>Bacillati</taxon>
        <taxon>Bacillota</taxon>
        <taxon>Clostridia</taxon>
        <taxon>Lachnospirales</taxon>
        <taxon>Lachnospiraceae</taxon>
        <taxon>Roseburia</taxon>
    </lineage>
</organism>
<keyword evidence="2" id="KW-1185">Reference proteome</keyword>